<feature type="transmembrane region" description="Helical" evidence="1">
    <location>
        <begin position="106"/>
        <end position="127"/>
    </location>
</feature>
<dbReference type="EMBL" id="LUKF01000002">
    <property type="protein sequence ID" value="KYG70322.1"/>
    <property type="molecule type" value="Genomic_DNA"/>
</dbReference>
<name>A0A150WVK2_BDEBC</name>
<evidence type="ECO:0000313" key="3">
    <source>
        <dbReference type="Proteomes" id="UP000075391"/>
    </source>
</evidence>
<feature type="transmembrane region" description="Helical" evidence="1">
    <location>
        <begin position="80"/>
        <end position="99"/>
    </location>
</feature>
<dbReference type="AlphaFoldDB" id="A0A150WVK2"/>
<evidence type="ECO:0000256" key="1">
    <source>
        <dbReference type="SAM" id="Phobius"/>
    </source>
</evidence>
<feature type="transmembrane region" description="Helical" evidence="1">
    <location>
        <begin position="12"/>
        <end position="29"/>
    </location>
</feature>
<proteinExistence type="predicted"/>
<keyword evidence="1" id="KW-1133">Transmembrane helix</keyword>
<evidence type="ECO:0000313" key="2">
    <source>
        <dbReference type="EMBL" id="KYG70322.1"/>
    </source>
</evidence>
<sequence length="128" mass="14199">MTATLRHFELWLLKFLTFFGGCFLCFYLQSHFKWTPVVAASFTGLLGTFIPDTKRIDGAHVHALVYTGAFVAMGSRVVDAGLWQILLVSVVGSTIYVYLGPRFKGLGGRLGFIAFVSSLLGIALRYWL</sequence>
<comment type="caution">
    <text evidence="2">The sequence shown here is derived from an EMBL/GenBank/DDBJ whole genome shotgun (WGS) entry which is preliminary data.</text>
</comment>
<dbReference type="RefSeq" id="WP_063242801.1">
    <property type="nucleotide sequence ID" value="NZ_LUKF01000002.1"/>
</dbReference>
<keyword evidence="1" id="KW-0472">Membrane</keyword>
<protein>
    <submittedName>
        <fullName evidence="2">Uncharacterized protein</fullName>
    </submittedName>
</protein>
<gene>
    <name evidence="2" type="ORF">AZI85_14380</name>
</gene>
<accession>A0A150WVK2</accession>
<keyword evidence="1" id="KW-0812">Transmembrane</keyword>
<dbReference type="Proteomes" id="UP000075391">
    <property type="component" value="Unassembled WGS sequence"/>
</dbReference>
<reference evidence="2 3" key="1">
    <citation type="submission" date="2016-03" db="EMBL/GenBank/DDBJ databases">
        <authorList>
            <person name="Ploux O."/>
        </authorList>
    </citation>
    <scope>NUCLEOTIDE SEQUENCE [LARGE SCALE GENOMIC DNA]</scope>
    <source>
        <strain evidence="2 3">BER2</strain>
    </source>
</reference>
<organism evidence="2 3">
    <name type="scientific">Bdellovibrio bacteriovorus</name>
    <dbReference type="NCBI Taxonomy" id="959"/>
    <lineage>
        <taxon>Bacteria</taxon>
        <taxon>Pseudomonadati</taxon>
        <taxon>Bdellovibrionota</taxon>
        <taxon>Bdellovibrionia</taxon>
        <taxon>Bdellovibrionales</taxon>
        <taxon>Pseudobdellovibrionaceae</taxon>
        <taxon>Bdellovibrio</taxon>
    </lineage>
</organism>